<comment type="caution">
    <text evidence="6">The sequence shown here is derived from an EMBL/GenBank/DDBJ whole genome shotgun (WGS) entry which is preliminary data.</text>
</comment>
<dbReference type="EMBL" id="DXHU01000017">
    <property type="protein sequence ID" value="HIV99041.1"/>
    <property type="molecule type" value="Genomic_DNA"/>
</dbReference>
<evidence type="ECO:0000313" key="6">
    <source>
        <dbReference type="EMBL" id="HIV99041.1"/>
    </source>
</evidence>
<accession>A0A9D1PUV3</accession>
<evidence type="ECO:0000256" key="5">
    <source>
        <dbReference type="SAM" id="Coils"/>
    </source>
</evidence>
<dbReference type="InterPro" id="IPR002699">
    <property type="entry name" value="V_ATPase_D"/>
</dbReference>
<reference evidence="6" key="1">
    <citation type="journal article" date="2021" name="PeerJ">
        <title>Extensive microbial diversity within the chicken gut microbiome revealed by metagenomics and culture.</title>
        <authorList>
            <person name="Gilroy R."/>
            <person name="Ravi A."/>
            <person name="Getino M."/>
            <person name="Pursley I."/>
            <person name="Horton D.L."/>
            <person name="Alikhan N.F."/>
            <person name="Baker D."/>
            <person name="Gharbi K."/>
            <person name="Hall N."/>
            <person name="Watson M."/>
            <person name="Adriaenssens E.M."/>
            <person name="Foster-Nyarko E."/>
            <person name="Jarju S."/>
            <person name="Secka A."/>
            <person name="Antonio M."/>
            <person name="Oren A."/>
            <person name="Chaudhuri R.R."/>
            <person name="La Ragione R."/>
            <person name="Hildebrand F."/>
            <person name="Pallen M.J."/>
        </authorList>
    </citation>
    <scope>NUCLEOTIDE SEQUENCE</scope>
    <source>
        <strain evidence="6">Gambia11-129</strain>
    </source>
</reference>
<dbReference type="GO" id="GO:0042777">
    <property type="term" value="P:proton motive force-driven plasma membrane ATP synthesis"/>
    <property type="evidence" value="ECO:0007669"/>
    <property type="project" value="UniProtKB-UniRule"/>
</dbReference>
<dbReference type="GO" id="GO:0005524">
    <property type="term" value="F:ATP binding"/>
    <property type="evidence" value="ECO:0007669"/>
    <property type="project" value="UniProtKB-UniRule"/>
</dbReference>
<dbReference type="PANTHER" id="PTHR11671">
    <property type="entry name" value="V-TYPE ATP SYNTHASE SUBUNIT D"/>
    <property type="match status" value="1"/>
</dbReference>
<evidence type="ECO:0000256" key="3">
    <source>
        <dbReference type="ARBA" id="ARBA00023065"/>
    </source>
</evidence>
<keyword evidence="3 4" id="KW-0406">Ion transport</keyword>
<organism evidence="6 7">
    <name type="scientific">Candidatus Ornithospirochaeta avicola</name>
    <dbReference type="NCBI Taxonomy" id="2840896"/>
    <lineage>
        <taxon>Bacteria</taxon>
        <taxon>Pseudomonadati</taxon>
        <taxon>Spirochaetota</taxon>
        <taxon>Spirochaetia</taxon>
        <taxon>Spirochaetales</taxon>
        <taxon>Spirochaetaceae</taxon>
        <taxon>Spirochaetaceae incertae sedis</taxon>
        <taxon>Candidatus Ornithospirochaeta</taxon>
    </lineage>
</organism>
<keyword evidence="4" id="KW-0066">ATP synthesis</keyword>
<proteinExistence type="inferred from homology"/>
<dbReference type="GO" id="GO:0046961">
    <property type="term" value="F:proton-transporting ATPase activity, rotational mechanism"/>
    <property type="evidence" value="ECO:0007669"/>
    <property type="project" value="InterPro"/>
</dbReference>
<dbReference type="Proteomes" id="UP000823936">
    <property type="component" value="Unassembled WGS sequence"/>
</dbReference>
<comment type="function">
    <text evidence="4">Produces ATP from ADP in the presence of a proton gradient across the membrane.</text>
</comment>
<evidence type="ECO:0000256" key="4">
    <source>
        <dbReference type="HAMAP-Rule" id="MF_00271"/>
    </source>
</evidence>
<keyword evidence="4" id="KW-0375">Hydrogen ion transport</keyword>
<dbReference type="Gene3D" id="1.10.287.3240">
    <property type="match status" value="1"/>
</dbReference>
<sequence>MDRTLAATRSNLMRLKDELAFSRLGYDLLDQKRSILVSELLTLVDQAVNYQMRVEKALLDAHSALEDAIIEMGRLKVANLAGAVNITSSITLKERKVMGVRLPNVETEFEGKGPFFSPEGTSMYSEIALNKYREALFLMGEMAELKVSIMRLSREVKKTIRKVNALEKLVIPDKMETLKYLSGRIEEQERETFTLLKAVKEQIKDKDEPVCDKIQEEEEDE</sequence>
<comment type="similarity">
    <text evidence="1 4">Belongs to the V-ATPase D subunit family.</text>
</comment>
<reference evidence="6" key="2">
    <citation type="submission" date="2021-04" db="EMBL/GenBank/DDBJ databases">
        <authorList>
            <person name="Gilroy R."/>
        </authorList>
    </citation>
    <scope>NUCLEOTIDE SEQUENCE</scope>
    <source>
        <strain evidence="6">Gambia11-129</strain>
    </source>
</reference>
<dbReference type="Pfam" id="PF01813">
    <property type="entry name" value="ATP-synt_D"/>
    <property type="match status" value="1"/>
</dbReference>
<evidence type="ECO:0000313" key="7">
    <source>
        <dbReference type="Proteomes" id="UP000823936"/>
    </source>
</evidence>
<feature type="coiled-coil region" evidence="5">
    <location>
        <begin position="142"/>
        <end position="169"/>
    </location>
</feature>
<keyword evidence="2 4" id="KW-0813">Transport</keyword>
<protein>
    <recommendedName>
        <fullName evidence="4">V-type ATP synthase subunit D</fullName>
    </recommendedName>
    <alternativeName>
        <fullName evidence="4">V-ATPase subunit D</fullName>
    </alternativeName>
</protein>
<keyword evidence="5" id="KW-0175">Coiled coil</keyword>
<evidence type="ECO:0000256" key="2">
    <source>
        <dbReference type="ARBA" id="ARBA00022448"/>
    </source>
</evidence>
<dbReference type="HAMAP" id="MF_00271">
    <property type="entry name" value="ATP_synth_D_arch"/>
    <property type="match status" value="1"/>
</dbReference>
<dbReference type="NCBIfam" id="TIGR00309">
    <property type="entry name" value="V_ATPase_subD"/>
    <property type="match status" value="1"/>
</dbReference>
<gene>
    <name evidence="4" type="primary">atpD</name>
    <name evidence="6" type="ORF">IAB12_04620</name>
</gene>
<name>A0A9D1PUV3_9SPIO</name>
<dbReference type="AlphaFoldDB" id="A0A9D1PUV3"/>
<dbReference type="GO" id="GO:0046933">
    <property type="term" value="F:proton-transporting ATP synthase activity, rotational mechanism"/>
    <property type="evidence" value="ECO:0007669"/>
    <property type="project" value="UniProtKB-UniRule"/>
</dbReference>
<evidence type="ECO:0000256" key="1">
    <source>
        <dbReference type="ARBA" id="ARBA00005850"/>
    </source>
</evidence>